<protein>
    <recommendedName>
        <fullName evidence="6">8-amino-7-oxononanoate synthase</fullName>
        <ecNumber evidence="6">2.3.1.47</ecNumber>
    </recommendedName>
    <alternativeName>
        <fullName evidence="10">7-keto-8-amino-pelargonic acid synthase</fullName>
    </alternativeName>
    <alternativeName>
        <fullName evidence="11">8-amino-7-ketopelargonate synthase</fullName>
    </alternativeName>
</protein>
<keyword evidence="9 13" id="KW-0663">Pyridoxal phosphate</keyword>
<dbReference type="Gene3D" id="3.40.640.10">
    <property type="entry name" value="Type I PLP-dependent aspartate aminotransferase-like (Major domain)"/>
    <property type="match status" value="1"/>
</dbReference>
<evidence type="ECO:0000313" key="15">
    <source>
        <dbReference type="EMBL" id="BCI62276.1"/>
    </source>
</evidence>
<evidence type="ECO:0000259" key="14">
    <source>
        <dbReference type="Pfam" id="PF00155"/>
    </source>
</evidence>
<evidence type="ECO:0000256" key="13">
    <source>
        <dbReference type="RuleBase" id="RU003693"/>
    </source>
</evidence>
<dbReference type="InterPro" id="IPR050087">
    <property type="entry name" value="AON_synthase_class-II"/>
</dbReference>
<evidence type="ECO:0000313" key="16">
    <source>
        <dbReference type="Proteomes" id="UP000594042"/>
    </source>
</evidence>
<dbReference type="AlphaFoldDB" id="A0A7G1HRQ6"/>
<organism evidence="15 16">
    <name type="scientific">Coprobacter secundus subsp. similis</name>
    <dbReference type="NCBI Taxonomy" id="2751153"/>
    <lineage>
        <taxon>Bacteria</taxon>
        <taxon>Pseudomonadati</taxon>
        <taxon>Bacteroidota</taxon>
        <taxon>Bacteroidia</taxon>
        <taxon>Bacteroidales</taxon>
        <taxon>Barnesiellaceae</taxon>
        <taxon>Coprobacter</taxon>
    </lineage>
</organism>
<keyword evidence="16" id="KW-1185">Reference proteome</keyword>
<dbReference type="EC" id="2.3.1.47" evidence="6"/>
<dbReference type="GO" id="GO:0030170">
    <property type="term" value="F:pyridoxal phosphate binding"/>
    <property type="evidence" value="ECO:0007669"/>
    <property type="project" value="InterPro"/>
</dbReference>
<dbReference type="GO" id="GO:0008710">
    <property type="term" value="F:8-amino-7-oxononanoate synthase activity"/>
    <property type="evidence" value="ECO:0007669"/>
    <property type="project" value="UniProtKB-EC"/>
</dbReference>
<keyword evidence="7" id="KW-0808">Transferase</keyword>
<dbReference type="RefSeq" id="WP_200755535.1">
    <property type="nucleotide sequence ID" value="NZ_AP023322.1"/>
</dbReference>
<evidence type="ECO:0000256" key="10">
    <source>
        <dbReference type="ARBA" id="ARBA00032610"/>
    </source>
</evidence>
<dbReference type="InterPro" id="IPR004839">
    <property type="entry name" value="Aminotransferase_I/II_large"/>
</dbReference>
<comment type="subunit">
    <text evidence="5">Homodimer.</text>
</comment>
<dbReference type="SUPFAM" id="SSF53383">
    <property type="entry name" value="PLP-dependent transferases"/>
    <property type="match status" value="1"/>
</dbReference>
<evidence type="ECO:0000256" key="8">
    <source>
        <dbReference type="ARBA" id="ARBA00022756"/>
    </source>
</evidence>
<reference evidence="16" key="1">
    <citation type="submission" date="2020-07" db="EMBL/GenBank/DDBJ databases">
        <title>Complete genome sequencing of Coprobacter sp. strain 2CBH44.</title>
        <authorList>
            <person name="Sakamoto M."/>
            <person name="Murakami T."/>
            <person name="Mori H."/>
        </authorList>
    </citation>
    <scope>NUCLEOTIDE SEQUENCE [LARGE SCALE GENOMIC DNA]</scope>
    <source>
        <strain evidence="16">2CBH44</strain>
    </source>
</reference>
<name>A0A7G1HRQ6_9BACT</name>
<dbReference type="InterPro" id="IPR001917">
    <property type="entry name" value="Aminotrans_II_pyridoxalP_BS"/>
</dbReference>
<comment type="cofactor">
    <cofactor evidence="1 13">
        <name>pyridoxal 5'-phosphate</name>
        <dbReference type="ChEBI" id="CHEBI:597326"/>
    </cofactor>
</comment>
<dbReference type="GO" id="GO:0009102">
    <property type="term" value="P:biotin biosynthetic process"/>
    <property type="evidence" value="ECO:0007669"/>
    <property type="project" value="UniProtKB-KW"/>
</dbReference>
<evidence type="ECO:0000256" key="1">
    <source>
        <dbReference type="ARBA" id="ARBA00001933"/>
    </source>
</evidence>
<dbReference type="Proteomes" id="UP000594042">
    <property type="component" value="Chromosome"/>
</dbReference>
<evidence type="ECO:0000256" key="5">
    <source>
        <dbReference type="ARBA" id="ARBA00011738"/>
    </source>
</evidence>
<evidence type="ECO:0000256" key="9">
    <source>
        <dbReference type="ARBA" id="ARBA00022898"/>
    </source>
</evidence>
<dbReference type="InterPro" id="IPR015422">
    <property type="entry name" value="PyrdxlP-dep_Trfase_small"/>
</dbReference>
<comment type="pathway">
    <text evidence="3">Lipid metabolism.</text>
</comment>
<dbReference type="PROSITE" id="PS00599">
    <property type="entry name" value="AA_TRANSFER_CLASS_2"/>
    <property type="match status" value="1"/>
</dbReference>
<evidence type="ECO:0000256" key="6">
    <source>
        <dbReference type="ARBA" id="ARBA00013187"/>
    </source>
</evidence>
<evidence type="ECO:0000256" key="12">
    <source>
        <dbReference type="ARBA" id="ARBA00047715"/>
    </source>
</evidence>
<dbReference type="InterPro" id="IPR015424">
    <property type="entry name" value="PyrdxlP-dep_Trfase"/>
</dbReference>
<keyword evidence="8" id="KW-0093">Biotin biosynthesis</keyword>
<evidence type="ECO:0000256" key="2">
    <source>
        <dbReference type="ARBA" id="ARBA00004746"/>
    </source>
</evidence>
<dbReference type="EMBL" id="AP023322">
    <property type="protein sequence ID" value="BCI62276.1"/>
    <property type="molecule type" value="Genomic_DNA"/>
</dbReference>
<dbReference type="InterPro" id="IPR015421">
    <property type="entry name" value="PyrdxlP-dep_Trfase_major"/>
</dbReference>
<evidence type="ECO:0000256" key="3">
    <source>
        <dbReference type="ARBA" id="ARBA00005189"/>
    </source>
</evidence>
<evidence type="ECO:0000256" key="4">
    <source>
        <dbReference type="ARBA" id="ARBA00010008"/>
    </source>
</evidence>
<dbReference type="PANTHER" id="PTHR13693">
    <property type="entry name" value="CLASS II AMINOTRANSFERASE/8-AMINO-7-OXONONANOATE SYNTHASE"/>
    <property type="match status" value="1"/>
</dbReference>
<evidence type="ECO:0000256" key="11">
    <source>
        <dbReference type="ARBA" id="ARBA00033381"/>
    </source>
</evidence>
<dbReference type="KEGG" id="copr:Cop2CBH44_06290"/>
<proteinExistence type="inferred from homology"/>
<dbReference type="Gene3D" id="3.90.1150.10">
    <property type="entry name" value="Aspartate Aminotransferase, domain 1"/>
    <property type="match status" value="1"/>
</dbReference>
<sequence length="389" mass="43991">MKNIFQNQLSTIIHNGNYRTLSTLVHKKNKIYYEDRWLLNLSSNDYLGLASNIELRNEFLEGLTAEHFIAGSSSSRLLTGNYDVYNRLESRLAELYESESALVFNSGYHANIGILPAVTTRKSLILADKLVHASLIDGIRLSDAQCIRYRHNDYAQLEQILDTKTSHFDIVIIVTESIFSMDGDEAELNRLVEIKNNYQNVMLYVDEAHAVGVRGKQGLGCCEERGIISKIDFLVGTFGKAFASMGAYVICTRRCRDFLINTMRTLIFTTALPPVNLEWTLFILNKAILMSDKRMHLHKISQILYTPLNRLNGEQHQSCSHIVPYIVGASERASHLAKEIQKAGFYVLPIRPPTVPLGTARLRISLTADCSLQDTKELLSIIMKEDKSE</sequence>
<evidence type="ECO:0000256" key="7">
    <source>
        <dbReference type="ARBA" id="ARBA00022679"/>
    </source>
</evidence>
<comment type="catalytic activity">
    <reaction evidence="12">
        <text>6-carboxyhexanoyl-[ACP] + L-alanine + H(+) = (8S)-8-amino-7-oxononanoate + holo-[ACP] + CO2</text>
        <dbReference type="Rhea" id="RHEA:42288"/>
        <dbReference type="Rhea" id="RHEA-COMP:9685"/>
        <dbReference type="Rhea" id="RHEA-COMP:9955"/>
        <dbReference type="ChEBI" id="CHEBI:15378"/>
        <dbReference type="ChEBI" id="CHEBI:16526"/>
        <dbReference type="ChEBI" id="CHEBI:57972"/>
        <dbReference type="ChEBI" id="CHEBI:64479"/>
        <dbReference type="ChEBI" id="CHEBI:78846"/>
        <dbReference type="ChEBI" id="CHEBI:149468"/>
        <dbReference type="EC" id="2.3.1.47"/>
    </reaction>
</comment>
<dbReference type="PANTHER" id="PTHR13693:SF100">
    <property type="entry name" value="8-AMINO-7-OXONONANOATE SYNTHASE"/>
    <property type="match status" value="1"/>
</dbReference>
<comment type="pathway">
    <text evidence="2">Cofactor biosynthesis; biotin biosynthesis.</text>
</comment>
<comment type="similarity">
    <text evidence="4">Belongs to the class-II pyridoxal-phosphate-dependent aminotransferase family. BioF subfamily.</text>
</comment>
<accession>A0A7G1HRQ6</accession>
<gene>
    <name evidence="15" type="ORF">Cop2CBH44_06290</name>
</gene>
<feature type="domain" description="Aminotransferase class I/classII large" evidence="14">
    <location>
        <begin position="38"/>
        <end position="382"/>
    </location>
</feature>
<dbReference type="Pfam" id="PF00155">
    <property type="entry name" value="Aminotran_1_2"/>
    <property type="match status" value="1"/>
</dbReference>